<dbReference type="PRINTS" id="PR00412">
    <property type="entry name" value="EPOXHYDRLASE"/>
</dbReference>
<evidence type="ECO:0000259" key="2">
    <source>
        <dbReference type="Pfam" id="PF12697"/>
    </source>
</evidence>
<feature type="domain" description="AB hydrolase-1" evidence="2">
    <location>
        <begin position="14"/>
        <end position="241"/>
    </location>
</feature>
<dbReference type="Gene3D" id="3.40.50.1820">
    <property type="entry name" value="alpha/beta hydrolase"/>
    <property type="match status" value="1"/>
</dbReference>
<dbReference type="InterPro" id="IPR000639">
    <property type="entry name" value="Epox_hydrolase-like"/>
</dbReference>
<dbReference type="InterPro" id="IPR029058">
    <property type="entry name" value="AB_hydrolase_fold"/>
</dbReference>
<dbReference type="InterPro" id="IPR000073">
    <property type="entry name" value="AB_hydrolase_1"/>
</dbReference>
<evidence type="ECO:0000256" key="1">
    <source>
        <dbReference type="ARBA" id="ARBA00022801"/>
    </source>
</evidence>
<evidence type="ECO:0000313" key="3">
    <source>
        <dbReference type="EMBL" id="MEE2025157.1"/>
    </source>
</evidence>
<dbReference type="PANTHER" id="PTHR46118:SF4">
    <property type="entry name" value="PROTEIN ABHD11"/>
    <property type="match status" value="1"/>
</dbReference>
<comment type="caution">
    <text evidence="3">The sequence shown here is derived from an EMBL/GenBank/DDBJ whole genome shotgun (WGS) entry which is preliminary data.</text>
</comment>
<gene>
    <name evidence="3" type="ORF">QWF21_12965</name>
</gene>
<evidence type="ECO:0000313" key="4">
    <source>
        <dbReference type="Proteomes" id="UP001339167"/>
    </source>
</evidence>
<dbReference type="SUPFAM" id="SSF53474">
    <property type="entry name" value="alpha/beta-Hydrolases"/>
    <property type="match status" value="1"/>
</dbReference>
<proteinExistence type="predicted"/>
<keyword evidence="4" id="KW-1185">Reference proteome</keyword>
<name>A0ABU7JHH8_9GAMM</name>
<keyword evidence="1 3" id="KW-0378">Hydrolase</keyword>
<accession>A0ABU7JHH8</accession>
<dbReference type="EMBL" id="JAUGZK010000010">
    <property type="protein sequence ID" value="MEE2025157.1"/>
    <property type="molecule type" value="Genomic_DNA"/>
</dbReference>
<organism evidence="3 4">
    <name type="scientific">Alkalimonas mucilaginosa</name>
    <dbReference type="NCBI Taxonomy" id="3057676"/>
    <lineage>
        <taxon>Bacteria</taxon>
        <taxon>Pseudomonadati</taxon>
        <taxon>Pseudomonadota</taxon>
        <taxon>Gammaproteobacteria</taxon>
        <taxon>Alkalimonas</taxon>
    </lineage>
</organism>
<dbReference type="Pfam" id="PF12697">
    <property type="entry name" value="Abhydrolase_6"/>
    <property type="match status" value="1"/>
</dbReference>
<dbReference type="PRINTS" id="PR00111">
    <property type="entry name" value="ABHYDROLASE"/>
</dbReference>
<dbReference type="GO" id="GO:0016787">
    <property type="term" value="F:hydrolase activity"/>
    <property type="evidence" value="ECO:0007669"/>
    <property type="project" value="UniProtKB-KW"/>
</dbReference>
<reference evidence="3 4" key="1">
    <citation type="submission" date="2023-06" db="EMBL/GenBank/DDBJ databases">
        <title>Alkalimonas sp., MEB004 an alkaliphilic bacterium isolated from Lonar Lake, India.</title>
        <authorList>
            <person name="Joshi A."/>
            <person name="Thite S."/>
        </authorList>
    </citation>
    <scope>NUCLEOTIDE SEQUENCE [LARGE SCALE GENOMIC DNA]</scope>
    <source>
        <strain evidence="3 4">MEB004</strain>
    </source>
</reference>
<dbReference type="RefSeq" id="WP_330088478.1">
    <property type="nucleotide sequence ID" value="NZ_JAUGZK010000010.1"/>
</dbReference>
<dbReference type="Proteomes" id="UP001339167">
    <property type="component" value="Unassembled WGS sequence"/>
</dbReference>
<sequence>MKLFTEQRGSGPYLVLLHGLFGSQDNLAGIARAAESDFTVLSMDLPNHGRSPHTDAMNYRQMAQAVLDSLPDDADSFYLLGHSMGGKTAMQLALIAPQRVKALLVADIAPVAYEARHNQIIEAMQAVELAKLQTRQDADKQLARSIAEPGVRQFLLKNLLKTGEQFSWRCNLAVIAKRYHEVQAAPKGEPYTGPVLFIKGANSDYILPEHQGAIQALFPQAKAKIIHGAGHWLHAEKPAAFHKIVLDFLHGQAN</sequence>
<protein>
    <submittedName>
        <fullName evidence="3">Alpha/beta fold hydrolase</fullName>
    </submittedName>
</protein>
<dbReference type="PANTHER" id="PTHR46118">
    <property type="entry name" value="PROTEIN ABHD11"/>
    <property type="match status" value="1"/>
</dbReference>